<dbReference type="EMBL" id="JAINUF010000017">
    <property type="protein sequence ID" value="KAJ8338864.1"/>
    <property type="molecule type" value="Genomic_DNA"/>
</dbReference>
<dbReference type="Proteomes" id="UP001152622">
    <property type="component" value="Chromosome 17"/>
</dbReference>
<comment type="caution">
    <text evidence="2">The sequence shown here is derived from an EMBL/GenBank/DDBJ whole genome shotgun (WGS) entry which is preliminary data.</text>
</comment>
<reference evidence="2" key="1">
    <citation type="journal article" date="2023" name="Science">
        <title>Genome structures resolve the early diversification of teleost fishes.</title>
        <authorList>
            <person name="Parey E."/>
            <person name="Louis A."/>
            <person name="Montfort J."/>
            <person name="Bouchez O."/>
            <person name="Roques C."/>
            <person name="Iampietro C."/>
            <person name="Lluch J."/>
            <person name="Castinel A."/>
            <person name="Donnadieu C."/>
            <person name="Desvignes T."/>
            <person name="Floi Bucao C."/>
            <person name="Jouanno E."/>
            <person name="Wen M."/>
            <person name="Mejri S."/>
            <person name="Dirks R."/>
            <person name="Jansen H."/>
            <person name="Henkel C."/>
            <person name="Chen W.J."/>
            <person name="Zahm M."/>
            <person name="Cabau C."/>
            <person name="Klopp C."/>
            <person name="Thompson A.W."/>
            <person name="Robinson-Rechavi M."/>
            <person name="Braasch I."/>
            <person name="Lecointre G."/>
            <person name="Bobe J."/>
            <person name="Postlethwait J.H."/>
            <person name="Berthelot C."/>
            <person name="Roest Crollius H."/>
            <person name="Guiguen Y."/>
        </authorList>
    </citation>
    <scope>NUCLEOTIDE SEQUENCE</scope>
    <source>
        <strain evidence="2">WJC10195</strain>
    </source>
</reference>
<name>A0A9Q1IGN5_SYNKA</name>
<protein>
    <submittedName>
        <fullName evidence="2">Uncharacterized protein</fullName>
    </submittedName>
</protein>
<gene>
    <name evidence="2" type="ORF">SKAU_G00356500</name>
</gene>
<sequence length="91" mass="9814">MPFRTEVKRANEESCQELPCEYQSAARLTHFGNKRGLGDKDRIDVGGKDIPLGVGGGRGGEETWGLTDGVPPSRSKAPQQRHLLQASKAPA</sequence>
<evidence type="ECO:0000256" key="1">
    <source>
        <dbReference type="SAM" id="MobiDB-lite"/>
    </source>
</evidence>
<proteinExistence type="predicted"/>
<evidence type="ECO:0000313" key="2">
    <source>
        <dbReference type="EMBL" id="KAJ8338864.1"/>
    </source>
</evidence>
<dbReference type="AlphaFoldDB" id="A0A9Q1IGN5"/>
<feature type="region of interest" description="Disordered" evidence="1">
    <location>
        <begin position="52"/>
        <end position="91"/>
    </location>
</feature>
<organism evidence="2 3">
    <name type="scientific">Synaphobranchus kaupii</name>
    <name type="common">Kaup's arrowtooth eel</name>
    <dbReference type="NCBI Taxonomy" id="118154"/>
    <lineage>
        <taxon>Eukaryota</taxon>
        <taxon>Metazoa</taxon>
        <taxon>Chordata</taxon>
        <taxon>Craniata</taxon>
        <taxon>Vertebrata</taxon>
        <taxon>Euteleostomi</taxon>
        <taxon>Actinopterygii</taxon>
        <taxon>Neopterygii</taxon>
        <taxon>Teleostei</taxon>
        <taxon>Anguilliformes</taxon>
        <taxon>Synaphobranchidae</taxon>
        <taxon>Synaphobranchus</taxon>
    </lineage>
</organism>
<evidence type="ECO:0000313" key="3">
    <source>
        <dbReference type="Proteomes" id="UP001152622"/>
    </source>
</evidence>
<accession>A0A9Q1IGN5</accession>
<keyword evidence="3" id="KW-1185">Reference proteome</keyword>